<accession>S4VUQ2</accession>
<evidence type="ECO:0000313" key="3">
    <source>
        <dbReference type="Proteomes" id="UP000201566"/>
    </source>
</evidence>
<sequence>MIPKGAHKRDGHLPRFLSFPKTAKGSRLYTDDPTRQSEKKKMTTLGKRPLEPVRAVDNGTAVVDYDDDDNDSTIDGHNTMPSPKRRCCEPPDGPAEIVAGDRWDDVECTKEDIAARDKIVAAVLSDDFSIEDIAAALIKPSTCQVELALIQLFRQSRAFSRLCRAFDGPPITLHHDIAVGALLYRAARDDCPSAVGALIIRMAAEGDVKDALASAVDEDDVAAVETIVRAYENDTSTPVESFRFVMRNALREAAKLGKVAIVDYLAGLCDGETVEELLAECAARNDDPKAAVFAALWRHADLCAHAYGKSLPPCPALDYLWAFVESGEPCADGCMSNVADDSEDDNDDSEDEDSQDCAGDDDGDDDDDDDQTKTDRP</sequence>
<dbReference type="EMBL" id="KC977570">
    <property type="protein sequence ID" value="AGO83135.2"/>
    <property type="molecule type" value="Genomic_DNA"/>
</dbReference>
<reference evidence="2 3" key="1">
    <citation type="journal article" date="2013" name="Science">
        <title>Pandoraviruses: amoeba viruses with genomes up to 2.5 Mb reaching that of parasitic eukaryotes.</title>
        <authorList>
            <person name="Philippe N."/>
            <person name="Legendre M."/>
            <person name="Doutre G."/>
            <person name="Coute Y."/>
            <person name="Poirot O."/>
            <person name="Lescot M."/>
            <person name="Arslan D."/>
            <person name="Seltzer V."/>
            <person name="Bertaux L."/>
            <person name="Bruley C."/>
            <person name="Garin J."/>
            <person name="Claverie J.M."/>
            <person name="Abergel C."/>
        </authorList>
    </citation>
    <scope>NUCLEOTIDE SEQUENCE [LARGE SCALE GENOMIC DNA]</scope>
    <source>
        <strain evidence="2">Melbourne</strain>
    </source>
</reference>
<dbReference type="KEGG" id="vg:16512588"/>
<feature type="compositionally biased region" description="Basic residues" evidence="1">
    <location>
        <begin position="1"/>
        <end position="10"/>
    </location>
</feature>
<proteinExistence type="predicted"/>
<evidence type="ECO:0000256" key="1">
    <source>
        <dbReference type="SAM" id="MobiDB-lite"/>
    </source>
</evidence>
<organism evidence="2 3">
    <name type="scientific">Pandoravirus dulcis</name>
    <dbReference type="NCBI Taxonomy" id="1349409"/>
    <lineage>
        <taxon>Viruses</taxon>
        <taxon>Pandoravirus</taxon>
    </lineage>
</organism>
<name>S4VUQ2_9VIRU</name>
<feature type="compositionally biased region" description="Acidic residues" evidence="1">
    <location>
        <begin position="340"/>
        <end position="370"/>
    </location>
</feature>
<evidence type="ECO:0000313" key="2">
    <source>
        <dbReference type="EMBL" id="AGO83135.2"/>
    </source>
</evidence>
<feature type="region of interest" description="Disordered" evidence="1">
    <location>
        <begin position="1"/>
        <end position="46"/>
    </location>
</feature>
<feature type="compositionally biased region" description="Basic and acidic residues" evidence="1">
    <location>
        <begin position="29"/>
        <end position="41"/>
    </location>
</feature>
<protein>
    <submittedName>
        <fullName evidence="2">Uncharacterized protein</fullName>
    </submittedName>
</protein>
<dbReference type="GeneID" id="16512588"/>
<gene>
    <name evidence="2" type="ORF">pdul_cds_904</name>
</gene>
<dbReference type="Proteomes" id="UP000201566">
    <property type="component" value="Segment"/>
</dbReference>
<feature type="region of interest" description="Disordered" evidence="1">
    <location>
        <begin position="334"/>
        <end position="377"/>
    </location>
</feature>
<feature type="region of interest" description="Disordered" evidence="1">
    <location>
        <begin position="65"/>
        <end position="89"/>
    </location>
</feature>
<dbReference type="RefSeq" id="YP_008319804.2">
    <property type="nucleotide sequence ID" value="NC_021858.1"/>
</dbReference>